<feature type="region of interest" description="Disordered" evidence="1">
    <location>
        <begin position="1"/>
        <end position="168"/>
    </location>
</feature>
<feature type="compositionally biased region" description="Polar residues" evidence="1">
    <location>
        <begin position="320"/>
        <end position="331"/>
    </location>
</feature>
<dbReference type="AlphaFoldDB" id="L8GS44"/>
<dbReference type="EMBL" id="KB008010">
    <property type="protein sequence ID" value="ELR15999.1"/>
    <property type="molecule type" value="Genomic_DNA"/>
</dbReference>
<gene>
    <name evidence="2" type="ORF">ACA1_222650</name>
</gene>
<feature type="compositionally biased region" description="Low complexity" evidence="1">
    <location>
        <begin position="19"/>
        <end position="69"/>
    </location>
</feature>
<dbReference type="PROSITE" id="PS50330">
    <property type="entry name" value="UIM"/>
    <property type="match status" value="1"/>
</dbReference>
<reference evidence="2 3" key="1">
    <citation type="journal article" date="2013" name="Genome Biol.">
        <title>Genome of Acanthamoeba castellanii highlights extensive lateral gene transfer and early evolution of tyrosine kinase signaling.</title>
        <authorList>
            <person name="Clarke M."/>
            <person name="Lohan A.J."/>
            <person name="Liu B."/>
            <person name="Lagkouvardos I."/>
            <person name="Roy S."/>
            <person name="Zafar N."/>
            <person name="Bertelli C."/>
            <person name="Schilde C."/>
            <person name="Kianianmomeni A."/>
            <person name="Burglin T.R."/>
            <person name="Frech C."/>
            <person name="Turcotte B."/>
            <person name="Kopec K.O."/>
            <person name="Synnott J.M."/>
            <person name="Choo C."/>
            <person name="Paponov I."/>
            <person name="Finkler A."/>
            <person name="Soon Heng Tan C."/>
            <person name="Hutchins A.P."/>
            <person name="Weinmeier T."/>
            <person name="Rattei T."/>
            <person name="Chu J.S."/>
            <person name="Gimenez G."/>
            <person name="Irimia M."/>
            <person name="Rigden D.J."/>
            <person name="Fitzpatrick D.A."/>
            <person name="Lorenzo-Morales J."/>
            <person name="Bateman A."/>
            <person name="Chiu C.H."/>
            <person name="Tang P."/>
            <person name="Hegemann P."/>
            <person name="Fromm H."/>
            <person name="Raoult D."/>
            <person name="Greub G."/>
            <person name="Miranda-Saavedra D."/>
            <person name="Chen N."/>
            <person name="Nash P."/>
            <person name="Ginger M.L."/>
            <person name="Horn M."/>
            <person name="Schaap P."/>
            <person name="Caler L."/>
            <person name="Loftus B."/>
        </authorList>
    </citation>
    <scope>NUCLEOTIDE SEQUENCE [LARGE SCALE GENOMIC DNA]</scope>
    <source>
        <strain evidence="2 3">Neff</strain>
    </source>
</reference>
<evidence type="ECO:0000313" key="3">
    <source>
        <dbReference type="Proteomes" id="UP000011083"/>
    </source>
</evidence>
<feature type="region of interest" description="Disordered" evidence="1">
    <location>
        <begin position="698"/>
        <end position="719"/>
    </location>
</feature>
<accession>L8GS44</accession>
<dbReference type="RefSeq" id="XP_004338012.1">
    <property type="nucleotide sequence ID" value="XM_004337964.1"/>
</dbReference>
<feature type="non-terminal residue" evidence="2">
    <location>
        <position position="1"/>
    </location>
</feature>
<feature type="compositionally biased region" description="Polar residues" evidence="1">
    <location>
        <begin position="71"/>
        <end position="80"/>
    </location>
</feature>
<feature type="region of interest" description="Disordered" evidence="1">
    <location>
        <begin position="182"/>
        <end position="201"/>
    </location>
</feature>
<feature type="compositionally biased region" description="Low complexity" evidence="1">
    <location>
        <begin position="81"/>
        <end position="106"/>
    </location>
</feature>
<evidence type="ECO:0000313" key="2">
    <source>
        <dbReference type="EMBL" id="ELR15999.1"/>
    </source>
</evidence>
<dbReference type="KEGG" id="acan:ACA1_222650"/>
<feature type="compositionally biased region" description="Basic residues" evidence="1">
    <location>
        <begin position="709"/>
        <end position="719"/>
    </location>
</feature>
<evidence type="ECO:0000256" key="1">
    <source>
        <dbReference type="SAM" id="MobiDB-lite"/>
    </source>
</evidence>
<organism evidence="2 3">
    <name type="scientific">Acanthamoeba castellanii (strain ATCC 30010 / Neff)</name>
    <dbReference type="NCBI Taxonomy" id="1257118"/>
    <lineage>
        <taxon>Eukaryota</taxon>
        <taxon>Amoebozoa</taxon>
        <taxon>Discosea</taxon>
        <taxon>Longamoebia</taxon>
        <taxon>Centramoebida</taxon>
        <taxon>Acanthamoebidae</taxon>
        <taxon>Acanthamoeba</taxon>
    </lineage>
</organism>
<feature type="compositionally biased region" description="Basic and acidic residues" evidence="1">
    <location>
        <begin position="630"/>
        <end position="664"/>
    </location>
</feature>
<dbReference type="Proteomes" id="UP000011083">
    <property type="component" value="Unassembled WGS sequence"/>
</dbReference>
<feature type="compositionally biased region" description="Acidic residues" evidence="1">
    <location>
        <begin position="359"/>
        <end position="371"/>
    </location>
</feature>
<proteinExistence type="predicted"/>
<feature type="compositionally biased region" description="Acidic residues" evidence="1">
    <location>
        <begin position="332"/>
        <end position="341"/>
    </location>
</feature>
<feature type="region of interest" description="Disordered" evidence="1">
    <location>
        <begin position="286"/>
        <end position="371"/>
    </location>
</feature>
<dbReference type="GeneID" id="14916666"/>
<dbReference type="VEuPathDB" id="AmoebaDB:ACA1_222650"/>
<feature type="region of interest" description="Disordered" evidence="1">
    <location>
        <begin position="630"/>
        <end position="672"/>
    </location>
</feature>
<sequence>MSDRWLDELLYGKGETGGAAPSSAAVPAPATAAPAPPRRGSGISSTSTSRPDRTGAPSSSATTASSGYGCQRSSSTTRYPSLTALSSSSSSAPAARGRRGSGSLSSRRADRSPTANGTRGGAVGRTPHARRPGSQDQQSSVAGRRQVVASRQRPLHGNAGTRPPTAVVVPDPELDLALNDFAMLDGNSGQPPGGVVATPPLEEDSTISDELLAQMLQQEMLAELERDTANHHRADPFGSRLMSRKELDPDLYAPTVFTSSSPTGYASYAQMDDSLMEAYRDLNRQRGLDDSSDSDDSDDSDLEPYGGGGGVVANTGRRASPTSAVITILSTSEEDDDDEEELHNRHRVSTGEMPNTVVVDDDEDDDSDDDDTIDTLDLNRLDSYPLKVLRQYCALEGVAVQGRSKKDYVSAILAYNDDMEDEDDDLELSITDLVERTRLDDSLASTDDDDDHEELLVHPRRLPLASANRDRDRLHRRRVISEESENENESEGEKRESDGGYGATRIVALPDLVDDNVSDRAPPAPSPVGGRGGLVDYYQGLGGELSEEELLQMALRESMLEQQLRDGGGAITDIAVAPTAATDEELRADEELARSMSDERLARRLAQELRQEGYVAPMDDTTAILTSLNERTRELREQTEAARARLDDATDGSRRDRERQRRQLADAAVAAAAPAPTSYFRRNFTPVFSTIAPADVAAASTGGGDGERTRHRHRHRHRHGRFWDDPDADDDDVDPDAMTYEQLLALQERIGDVKKKGASVSTITSTTQTYVYHKPAGNTSDGNENA</sequence>
<keyword evidence="3" id="KW-1185">Reference proteome</keyword>
<feature type="region of interest" description="Disordered" evidence="1">
    <location>
        <begin position="475"/>
        <end position="502"/>
    </location>
</feature>
<feature type="compositionally biased region" description="Acidic residues" evidence="1">
    <location>
        <begin position="290"/>
        <end position="302"/>
    </location>
</feature>
<protein>
    <submittedName>
        <fullName evidence="2">Uncharacterized protein</fullName>
    </submittedName>
</protein>
<dbReference type="InterPro" id="IPR003903">
    <property type="entry name" value="UIM_dom"/>
</dbReference>
<name>L8GS44_ACACF</name>